<dbReference type="Proteomes" id="UP000285405">
    <property type="component" value="Unassembled WGS sequence"/>
</dbReference>
<dbReference type="AlphaFoldDB" id="A0A420J2R8"/>
<evidence type="ECO:0000313" key="2">
    <source>
        <dbReference type="Proteomes" id="UP000285405"/>
    </source>
</evidence>
<comment type="caution">
    <text evidence="1">The sequence shown here is derived from an EMBL/GenBank/DDBJ whole genome shotgun (WGS) entry which is preliminary data.</text>
</comment>
<evidence type="ECO:0000313" key="1">
    <source>
        <dbReference type="EMBL" id="RKF81068.1"/>
    </source>
</evidence>
<reference evidence="1 2" key="1">
    <citation type="journal article" date="2018" name="BMC Genomics">
        <title>Comparative genome analyses reveal sequence features reflecting distinct modes of host-adaptation between dicot and monocot powdery mildew.</title>
        <authorList>
            <person name="Wu Y."/>
            <person name="Ma X."/>
            <person name="Pan Z."/>
            <person name="Kale S.D."/>
            <person name="Song Y."/>
            <person name="King H."/>
            <person name="Zhang Q."/>
            <person name="Presley C."/>
            <person name="Deng X."/>
            <person name="Wei C.I."/>
            <person name="Xiao S."/>
        </authorList>
    </citation>
    <scope>NUCLEOTIDE SEQUENCE [LARGE SCALE GENOMIC DNA]</scope>
    <source>
        <strain evidence="1">UCSC1</strain>
    </source>
</reference>
<proteinExistence type="predicted"/>
<gene>
    <name evidence="1" type="ORF">GcC1_030034</name>
</gene>
<protein>
    <submittedName>
        <fullName evidence="1">Uncharacterized protein</fullName>
    </submittedName>
</protein>
<organism evidence="1 2">
    <name type="scientific">Golovinomyces cichoracearum</name>
    <dbReference type="NCBI Taxonomy" id="62708"/>
    <lineage>
        <taxon>Eukaryota</taxon>
        <taxon>Fungi</taxon>
        <taxon>Dikarya</taxon>
        <taxon>Ascomycota</taxon>
        <taxon>Pezizomycotina</taxon>
        <taxon>Leotiomycetes</taxon>
        <taxon>Erysiphales</taxon>
        <taxon>Erysiphaceae</taxon>
        <taxon>Golovinomyces</taxon>
    </lineage>
</organism>
<sequence length="70" mass="8437">MLYAFMASFLTFSNLKITPFTTNNPRIKYHYDTEFKTHQYYTDQKSVNFTNCRNKLLDKNLQGVLDEFLR</sequence>
<accession>A0A420J2R8</accession>
<dbReference type="EMBL" id="MCBR01003010">
    <property type="protein sequence ID" value="RKF81068.1"/>
    <property type="molecule type" value="Genomic_DNA"/>
</dbReference>
<name>A0A420J2R8_9PEZI</name>